<evidence type="ECO:0000313" key="4">
    <source>
        <dbReference type="Proteomes" id="UP000053259"/>
    </source>
</evidence>
<protein>
    <recommendedName>
        <fullName evidence="2">Protein kinase domain-containing protein</fullName>
    </recommendedName>
</protein>
<dbReference type="GO" id="GO:0005524">
    <property type="term" value="F:ATP binding"/>
    <property type="evidence" value="ECO:0007669"/>
    <property type="project" value="InterPro"/>
</dbReference>
<feature type="compositionally biased region" description="Low complexity" evidence="1">
    <location>
        <begin position="366"/>
        <end position="385"/>
    </location>
</feature>
<accession>A0A0D1Z6Q2</accession>
<dbReference type="SUPFAM" id="SSF56112">
    <property type="entry name" value="Protein kinase-like (PK-like)"/>
    <property type="match status" value="1"/>
</dbReference>
<feature type="domain" description="Protein kinase" evidence="2">
    <location>
        <begin position="156"/>
        <end position="569"/>
    </location>
</feature>
<evidence type="ECO:0000313" key="3">
    <source>
        <dbReference type="EMBL" id="KIW08642.1"/>
    </source>
</evidence>
<dbReference type="InterPro" id="IPR011009">
    <property type="entry name" value="Kinase-like_dom_sf"/>
</dbReference>
<dbReference type="VEuPathDB" id="FungiDB:PV09_00598"/>
<feature type="region of interest" description="Disordered" evidence="1">
    <location>
        <begin position="618"/>
        <end position="663"/>
    </location>
</feature>
<sequence>MALNAAVFGFAGHSIVTPHQAIQNIWWTDERIEAKVTREFVVSKLRPSERDQLFRPMFMGSGLTEDTYLDWVLTRAKRLFLILVECGCSDQIFGIAEDSWDDDDLPIALSEIPRLALSSKDDTLNMRFYHTQFRFLLRPLDFHGHIDYAPNEVVPIEYVHKIAPAAALQKWSRFHLPKMPTLIYAKRKVILGEKDEIDEELKERFLEDVQIMRTVEHEHIAPVLATWCHKNAAYIMTSFVGEHTLRSFIDFRTPASMQKVSKQERQTILLEWIHCLSHALAYLHRKRIVHTAICPSNLIVDENNNIAFADLGFLDTFQKDKRFEADELFNYGSPEQFTSTTRFDRGTIRAPIPTKRFFHKRRKSDQSNSGSDSSSEATSALSMDSKGNYIVKSRSNSQATITPITTRDSGPPRLNSQDFSVSPTLDLPFDQMSLTSSKSTAPSSMSGDPKSSNNELDQKASDVYSLACVFLDIISFMLKRKPNEFFKYRATKVKNPGGKGTHMDASFHNNPQKVQAWMEILENDLPIKQDRTLFALPPLFRLIKEMLNSEAQRRPPAAEVQSRVFDALYNYGGLQNLHCNNYDQRPASTLSLTRTSTSGGSSRSSEPRLASYPEIASLLPPALPPKSPRRPQTSSSTSSSRYVETKAGTNTPNVPPIPPLPTRNASLTEMRRLAYLREKGVSM</sequence>
<dbReference type="OrthoDB" id="4062651at2759"/>
<proteinExistence type="predicted"/>
<feature type="compositionally biased region" description="Polar residues" evidence="1">
    <location>
        <begin position="393"/>
        <end position="423"/>
    </location>
</feature>
<dbReference type="Pfam" id="PF07714">
    <property type="entry name" value="PK_Tyr_Ser-Thr"/>
    <property type="match status" value="1"/>
</dbReference>
<feature type="compositionally biased region" description="Low complexity" evidence="1">
    <location>
        <begin position="432"/>
        <end position="446"/>
    </location>
</feature>
<gene>
    <name evidence="3" type="ORF">PV09_00598</name>
</gene>
<dbReference type="SMART" id="SM00220">
    <property type="entry name" value="S_TKc"/>
    <property type="match status" value="1"/>
</dbReference>
<organism evidence="3 4">
    <name type="scientific">Verruconis gallopava</name>
    <dbReference type="NCBI Taxonomy" id="253628"/>
    <lineage>
        <taxon>Eukaryota</taxon>
        <taxon>Fungi</taxon>
        <taxon>Dikarya</taxon>
        <taxon>Ascomycota</taxon>
        <taxon>Pezizomycotina</taxon>
        <taxon>Dothideomycetes</taxon>
        <taxon>Pleosporomycetidae</taxon>
        <taxon>Venturiales</taxon>
        <taxon>Sympoventuriaceae</taxon>
        <taxon>Verruconis</taxon>
    </lineage>
</organism>
<keyword evidence="4" id="KW-1185">Reference proteome</keyword>
<evidence type="ECO:0000256" key="1">
    <source>
        <dbReference type="SAM" id="MobiDB-lite"/>
    </source>
</evidence>
<reference evidence="3 4" key="1">
    <citation type="submission" date="2015-01" db="EMBL/GenBank/DDBJ databases">
        <title>The Genome Sequence of Ochroconis gallopava CBS43764.</title>
        <authorList>
            <consortium name="The Broad Institute Genomics Platform"/>
            <person name="Cuomo C."/>
            <person name="de Hoog S."/>
            <person name="Gorbushina A."/>
            <person name="Stielow B."/>
            <person name="Teixiera M."/>
            <person name="Abouelleil A."/>
            <person name="Chapman S.B."/>
            <person name="Priest M."/>
            <person name="Young S.K."/>
            <person name="Wortman J."/>
            <person name="Nusbaum C."/>
            <person name="Birren B."/>
        </authorList>
    </citation>
    <scope>NUCLEOTIDE SEQUENCE [LARGE SCALE GENOMIC DNA]</scope>
    <source>
        <strain evidence="3 4">CBS 43764</strain>
    </source>
</reference>
<dbReference type="STRING" id="253628.A0A0D1Z6Q2"/>
<dbReference type="InterPro" id="IPR001245">
    <property type="entry name" value="Ser-Thr/Tyr_kinase_cat_dom"/>
</dbReference>
<dbReference type="PANTHER" id="PTHR44305:SF24">
    <property type="entry name" value="TYROSINE-PROTEIN KINASE C03B1.5-RELATED"/>
    <property type="match status" value="1"/>
</dbReference>
<feature type="compositionally biased region" description="Low complexity" evidence="1">
    <location>
        <begin position="630"/>
        <end position="641"/>
    </location>
</feature>
<evidence type="ECO:0000259" key="2">
    <source>
        <dbReference type="PROSITE" id="PS50011"/>
    </source>
</evidence>
<dbReference type="PANTHER" id="PTHR44305">
    <property type="entry name" value="SI:DKEY-192D15.2-RELATED"/>
    <property type="match status" value="1"/>
</dbReference>
<name>A0A0D1Z6Q2_9PEZI</name>
<dbReference type="RefSeq" id="XP_016218511.1">
    <property type="nucleotide sequence ID" value="XM_016353358.1"/>
</dbReference>
<dbReference type="EMBL" id="KN847530">
    <property type="protein sequence ID" value="KIW08642.1"/>
    <property type="molecule type" value="Genomic_DNA"/>
</dbReference>
<dbReference type="InterPro" id="IPR000719">
    <property type="entry name" value="Prot_kinase_dom"/>
</dbReference>
<dbReference type="InParanoid" id="A0A0D1Z6Q2"/>
<dbReference type="Gene3D" id="1.10.510.10">
    <property type="entry name" value="Transferase(Phosphotransferase) domain 1"/>
    <property type="match status" value="2"/>
</dbReference>
<dbReference type="GO" id="GO:0004672">
    <property type="term" value="F:protein kinase activity"/>
    <property type="evidence" value="ECO:0007669"/>
    <property type="project" value="InterPro"/>
</dbReference>
<dbReference type="GeneID" id="27308571"/>
<dbReference type="HOGENOM" id="CLU_015630_1_1_1"/>
<dbReference type="AlphaFoldDB" id="A0A0D1Z6Q2"/>
<dbReference type="InterPro" id="IPR053083">
    <property type="entry name" value="TF_kinase-domain_protein"/>
</dbReference>
<dbReference type="Proteomes" id="UP000053259">
    <property type="component" value="Unassembled WGS sequence"/>
</dbReference>
<dbReference type="PROSITE" id="PS50011">
    <property type="entry name" value="PROTEIN_KINASE_DOM"/>
    <property type="match status" value="1"/>
</dbReference>
<feature type="region of interest" description="Disordered" evidence="1">
    <location>
        <begin position="354"/>
        <end position="456"/>
    </location>
</feature>